<dbReference type="InterPro" id="IPR015413">
    <property type="entry name" value="Methionyl/Leucyl_tRNA_Synth"/>
</dbReference>
<dbReference type="InterPro" id="IPR014729">
    <property type="entry name" value="Rossmann-like_a/b/a_fold"/>
</dbReference>
<keyword evidence="5" id="KW-0648">Protein biosynthesis</keyword>
<keyword evidence="2" id="KW-0436">Ligase</keyword>
<keyword evidence="4" id="KW-0067">ATP-binding</keyword>
<dbReference type="InterPro" id="IPR004493">
    <property type="entry name" value="Leu-tRNA-synth_Ia_arc/euk"/>
</dbReference>
<keyword evidence="6" id="KW-0030">Aminoacyl-tRNA synthetase</keyword>
<comment type="similarity">
    <text evidence="1">Belongs to the class-I aminoacyl-tRNA synthetase family.</text>
</comment>
<keyword evidence="9" id="KW-1185">Reference proteome</keyword>
<protein>
    <recommendedName>
        <fullName evidence="7">Methionyl/Leucyl tRNA synthetase domain-containing protein</fullName>
    </recommendedName>
</protein>
<reference evidence="8 9" key="1">
    <citation type="journal article" date="2020" name="BMC Genomics">
        <title>Intraspecific diversification of the crop wild relative Brassica cretica Lam. using demographic model selection.</title>
        <authorList>
            <person name="Kioukis A."/>
            <person name="Michalopoulou V.A."/>
            <person name="Briers L."/>
            <person name="Pirintsos S."/>
            <person name="Studholme D.J."/>
            <person name="Pavlidis P."/>
            <person name="Sarris P.F."/>
        </authorList>
    </citation>
    <scope>NUCLEOTIDE SEQUENCE [LARGE SCALE GENOMIC DNA]</scope>
    <source>
        <strain evidence="9">cv. PFS-1207/04</strain>
    </source>
</reference>
<evidence type="ECO:0000259" key="7">
    <source>
        <dbReference type="Pfam" id="PF09334"/>
    </source>
</evidence>
<dbReference type="Gene3D" id="3.40.50.620">
    <property type="entry name" value="HUPs"/>
    <property type="match status" value="1"/>
</dbReference>
<evidence type="ECO:0000256" key="3">
    <source>
        <dbReference type="ARBA" id="ARBA00022741"/>
    </source>
</evidence>
<dbReference type="InterPro" id="IPR001412">
    <property type="entry name" value="aa-tRNA-synth_I_CS"/>
</dbReference>
<dbReference type="Pfam" id="PF09334">
    <property type="entry name" value="tRNA-synt_1g"/>
    <property type="match status" value="1"/>
</dbReference>
<dbReference type="EMBL" id="QGKV02002055">
    <property type="protein sequence ID" value="KAF3498601.1"/>
    <property type="molecule type" value="Genomic_DNA"/>
</dbReference>
<evidence type="ECO:0000256" key="2">
    <source>
        <dbReference type="ARBA" id="ARBA00022598"/>
    </source>
</evidence>
<feature type="domain" description="Methionyl/Leucyl tRNA synthetase" evidence="7">
    <location>
        <begin position="54"/>
        <end position="96"/>
    </location>
</feature>
<dbReference type="PANTHER" id="PTHR45794">
    <property type="entry name" value="LEUCYL-TRNA SYNTHETASE"/>
    <property type="match status" value="1"/>
</dbReference>
<accession>A0ABQ7AM51</accession>
<proteinExistence type="inferred from homology"/>
<gene>
    <name evidence="8" type="ORF">DY000_02054612</name>
</gene>
<dbReference type="PROSITE" id="PS00178">
    <property type="entry name" value="AA_TRNA_LIGASE_I"/>
    <property type="match status" value="1"/>
</dbReference>
<evidence type="ECO:0000256" key="1">
    <source>
        <dbReference type="ARBA" id="ARBA00005594"/>
    </source>
</evidence>
<organism evidence="8 9">
    <name type="scientific">Brassica cretica</name>
    <name type="common">Mustard</name>
    <dbReference type="NCBI Taxonomy" id="69181"/>
    <lineage>
        <taxon>Eukaryota</taxon>
        <taxon>Viridiplantae</taxon>
        <taxon>Streptophyta</taxon>
        <taxon>Embryophyta</taxon>
        <taxon>Tracheophyta</taxon>
        <taxon>Spermatophyta</taxon>
        <taxon>Magnoliopsida</taxon>
        <taxon>eudicotyledons</taxon>
        <taxon>Gunneridae</taxon>
        <taxon>Pentapetalae</taxon>
        <taxon>rosids</taxon>
        <taxon>malvids</taxon>
        <taxon>Brassicales</taxon>
        <taxon>Brassicaceae</taxon>
        <taxon>Brassiceae</taxon>
        <taxon>Brassica</taxon>
    </lineage>
</organism>
<evidence type="ECO:0000256" key="5">
    <source>
        <dbReference type="ARBA" id="ARBA00022917"/>
    </source>
</evidence>
<dbReference type="Proteomes" id="UP000266723">
    <property type="component" value="Unassembled WGS sequence"/>
</dbReference>
<dbReference type="PANTHER" id="PTHR45794:SF1">
    <property type="entry name" value="LEUCINE--TRNA LIGASE, CYTOPLASMIC"/>
    <property type="match status" value="1"/>
</dbReference>
<evidence type="ECO:0000313" key="9">
    <source>
        <dbReference type="Proteomes" id="UP000266723"/>
    </source>
</evidence>
<evidence type="ECO:0000256" key="4">
    <source>
        <dbReference type="ARBA" id="ARBA00022840"/>
    </source>
</evidence>
<evidence type="ECO:0000313" key="8">
    <source>
        <dbReference type="EMBL" id="KAF3498601.1"/>
    </source>
</evidence>
<sequence length="193" mass="21742">MKSGKTLKDLIALFQDKKIEMTECRGTKVVGRRRRVFLSESRKDPPKPGEKFFATFPFPYMNGYLHIGHAFSLFKADFASAYHRLRGANVLLPFGSLETLMGKKSKAAANSSGEVYQWEIMRQFWKLLKKQGCVVKAGWPTTSNEPDLVLKGANKYLQDSIVSMIKILQKQLLTAGANSNLKGLVYVNEQFDG</sequence>
<name>A0ABQ7AM51_BRACR</name>
<dbReference type="SUPFAM" id="SSF52374">
    <property type="entry name" value="Nucleotidylyl transferase"/>
    <property type="match status" value="1"/>
</dbReference>
<evidence type="ECO:0000256" key="6">
    <source>
        <dbReference type="ARBA" id="ARBA00023146"/>
    </source>
</evidence>
<comment type="caution">
    <text evidence="8">The sequence shown here is derived from an EMBL/GenBank/DDBJ whole genome shotgun (WGS) entry which is preliminary data.</text>
</comment>
<keyword evidence="3" id="KW-0547">Nucleotide-binding</keyword>